<comment type="caution">
    <text evidence="1">The sequence shown here is derived from an EMBL/GenBank/DDBJ whole genome shotgun (WGS) entry which is preliminary data.</text>
</comment>
<gene>
    <name evidence="1" type="ORF">KUCAC02_019530</name>
</gene>
<proteinExistence type="predicted"/>
<evidence type="ECO:0000313" key="1">
    <source>
        <dbReference type="EMBL" id="KAI4801650.1"/>
    </source>
</evidence>
<dbReference type="Proteomes" id="UP001057452">
    <property type="component" value="Chromosome 24"/>
</dbReference>
<dbReference type="EMBL" id="CM043808">
    <property type="protein sequence ID" value="KAI4801650.1"/>
    <property type="molecule type" value="Genomic_DNA"/>
</dbReference>
<protein>
    <submittedName>
        <fullName evidence="1">Uncharacterized protein</fullName>
    </submittedName>
</protein>
<evidence type="ECO:0000313" key="2">
    <source>
        <dbReference type="Proteomes" id="UP001057452"/>
    </source>
</evidence>
<keyword evidence="2" id="KW-1185">Reference proteome</keyword>
<feature type="non-terminal residue" evidence="1">
    <location>
        <position position="1603"/>
    </location>
</feature>
<accession>A0ACB9VNN0</accession>
<sequence>MPATDSELASMEDPHPMEHEERSSSDIPSSVPPPLPVVPSSTPLDPTTMRANVPSETTIEEKAVSMASNDFSSALSSPAEASPAKPTATSPTTFEGTVKTSPATSHIASASDSLTCTETSHVPTSQSPPLPFSVSSSNTFGSTDPEQVFPTLLTFKGASVTLENNSVWKQFNSCGTEMILTKQGRRMFPYCRYRLSGLDPDQRYSLVLSIAPSDQYRYRWNSFKWEASGPAEHQSQTMIRAFAHHYSPSLGSEWMGSLVSFYKLKLTNCSHDQEGHIILHSMHRYIPRLHVIPLPDGNAPSPDQPVVMGPESMTFTFPQTEFMAVTTYQNFRITQLKINHNPFAKGFREEGNNPRLNRITTDAQPVEKMDTHLVNTEAQPVEKKDTHLVNTETQPVEKKDTHLVNTEAQPVEKKDTHLVNTETQPVEQTDTPLLSTVAQPLENMDAHLVTTEASPVVKMEPQPILKPAAGLNENKEVVNLSSKDPSIPATVSNEHMFTRLVLKPIMSYPSKKDLAYVPCIRGKHALGELVLFQQRRLVKPKEETLAVDISPKLHQLKPRPMAMTPTSLTPSPSSSTGDRKRKKRMNKRWANSRGREWKAVAAPPTVLLSPSLTVAMQPELDDVEGLLFVSFTSKEALDVHIRDMPGNSTPSASPVSLTTPMQWEEKVEVIPETDEEQISRSEAILLRDLAILKHRQVIHPVLQEVGMKLSSLDTMRSIDLQYLGVRLPLPPPNLKDQGNASALSQGEEGLSFISRTGKTSDVTKIKGWRNKFIRSKDTSPPKCEGPKKNLSAFCSNMLDEYLESEAQYISERSAAFTTNSDSVAYQLPVKSSSYVKTLDSVLKHQRHASKLPVGANRPCPLSRKPLLYSALAAPPPPLGKPATPVPSVSPSIQPSASSPTPPAGPRFPTHQTGVSQKAAVSFLQSHMMHKPIFTKFQLKLWHMELDAQNQGLSRTQLTPNRLSVALSVILSKQMQSKQMVKVQHIPNIQSVGSECGKEFCTLGCVCSSLERLNRGPFHCRRTDCMLGCTCFKRKITKHLAEGEREELIQPVYSVTNIEHVVQPRPGSHSKKLWNYNIHSEDPDPIFTPKCAPPGLSPVKFLKRGVVSRTNQPIREEDKDPVYKYLESMMTCARVRAFNSKPPPVLSLEPMLIDTSTANPAAKPQENTTDDQPTNCLKNLPSVEKEVEKASQKIASNESEAKKQIEVSSACKWTKDRKMVLKALFRRMNQNRLSQRFWVGPYHIRPVAKIFIRKPSGSIFTYRVHISKPSTVSDVEEDEHAVLPAGRLRAKTKPVGCQASGLIQVNGKSYNQARLLLGNMGSLHPANRLAAFVTGRLPPPGGTSLKNSQKSNPTTKSNTPGALHIKAAGTVVPPIITARKTTDLKTAAQPPAQQFPPCFWKKGFVNMPQYAHSIPFTTPFITGARGSVNPFKNTSSSSPVSLTVSPSLKTPSFLGESGTYSFRICPPDNQSTSGPNLPGVELPGGFTLIQLPKPAPESENTTNSGVNKALSQKEILLNLIKGRGSHAPLSCLDAVTGSRDLLRSKLVEPEPPYEVHAPLMVEKDGAEKIPKEEREESNISQVENASEDSDSSDTSDTSDYCGED</sequence>
<organism evidence="1 2">
    <name type="scientific">Chaenocephalus aceratus</name>
    <name type="common">Blackfin icefish</name>
    <name type="synonym">Chaenichthys aceratus</name>
    <dbReference type="NCBI Taxonomy" id="36190"/>
    <lineage>
        <taxon>Eukaryota</taxon>
        <taxon>Metazoa</taxon>
        <taxon>Chordata</taxon>
        <taxon>Craniata</taxon>
        <taxon>Vertebrata</taxon>
        <taxon>Euteleostomi</taxon>
        <taxon>Actinopterygii</taxon>
        <taxon>Neopterygii</taxon>
        <taxon>Teleostei</taxon>
        <taxon>Neoteleostei</taxon>
        <taxon>Acanthomorphata</taxon>
        <taxon>Eupercaria</taxon>
        <taxon>Perciformes</taxon>
        <taxon>Notothenioidei</taxon>
        <taxon>Channichthyidae</taxon>
        <taxon>Chaenocephalus</taxon>
    </lineage>
</organism>
<reference evidence="1" key="1">
    <citation type="submission" date="2022-05" db="EMBL/GenBank/DDBJ databases">
        <title>Chromosome-level genome of Chaenocephalus aceratus.</title>
        <authorList>
            <person name="Park H."/>
        </authorList>
    </citation>
    <scope>NUCLEOTIDE SEQUENCE</scope>
    <source>
        <strain evidence="1">KU_202001</strain>
    </source>
</reference>
<name>A0ACB9VNN0_CHAAC</name>